<organism evidence="2 3">
    <name type="scientific">Anaerobacterium chartisolvens</name>
    <dbReference type="NCBI Taxonomy" id="1297424"/>
    <lineage>
        <taxon>Bacteria</taxon>
        <taxon>Bacillati</taxon>
        <taxon>Bacillota</taxon>
        <taxon>Clostridia</taxon>
        <taxon>Eubacteriales</taxon>
        <taxon>Oscillospiraceae</taxon>
        <taxon>Anaerobacterium</taxon>
    </lineage>
</organism>
<keyword evidence="3" id="KW-1185">Reference proteome</keyword>
<accession>A0A369BHP4</accession>
<keyword evidence="1" id="KW-1133">Transmembrane helix</keyword>
<keyword evidence="1" id="KW-0472">Membrane</keyword>
<keyword evidence="1" id="KW-0812">Transmembrane</keyword>
<dbReference type="InterPro" id="IPR043765">
    <property type="entry name" value="DUF5711"/>
</dbReference>
<evidence type="ECO:0008006" key="4">
    <source>
        <dbReference type="Google" id="ProtNLM"/>
    </source>
</evidence>
<protein>
    <recommendedName>
        <fullName evidence="4">Pyrroloquinoline-quinone binding quinoprotein</fullName>
    </recommendedName>
</protein>
<dbReference type="AlphaFoldDB" id="A0A369BHP4"/>
<proteinExistence type="predicted"/>
<sequence>MELQEKKRGSGIWSFLAFVLLVVVVMGIALLVYLKNQNVDIRSLNVGELISEVFYKDKGKEAERIIADIKYDSKERPVFKVYRDYIIKCTTDRIICLSKEGKEQWTRSVSAANPIIRTAGQYLLVADLGGRNIYMLNGSDIKWSERTDGNIINADINEKGYVSVVRDMKGYKSAVQIFDPHGNWIFIRPSSENFILSARVLPRGNGVVINEIDSSAVAANSNIVFADMKGNQLAAIKYDNLIFPNVWCFNDGSALAVSDSGIFFSDGENNKKWTLEYERVYSSNVISGKSAVVAVREAGGSSVKILDSEGQMTAEYKLESDAVNLETFGSIISVNTGREVLFINTKGELAGKYKSASDIRYVCFFNKQEAAVITKDGVIVTEIN</sequence>
<dbReference type="EMBL" id="QPJT01000001">
    <property type="protein sequence ID" value="RCX20931.1"/>
    <property type="molecule type" value="Genomic_DNA"/>
</dbReference>
<evidence type="ECO:0000313" key="3">
    <source>
        <dbReference type="Proteomes" id="UP000253034"/>
    </source>
</evidence>
<comment type="caution">
    <text evidence="2">The sequence shown here is derived from an EMBL/GenBank/DDBJ whole genome shotgun (WGS) entry which is preliminary data.</text>
</comment>
<gene>
    <name evidence="2" type="ORF">DFR58_101133</name>
</gene>
<dbReference type="RefSeq" id="WP_147273128.1">
    <property type="nucleotide sequence ID" value="NZ_QPJT01000001.1"/>
</dbReference>
<name>A0A369BHP4_9FIRM</name>
<dbReference type="SUPFAM" id="SSF101898">
    <property type="entry name" value="NHL repeat"/>
    <property type="match status" value="1"/>
</dbReference>
<feature type="transmembrane region" description="Helical" evidence="1">
    <location>
        <begin position="12"/>
        <end position="34"/>
    </location>
</feature>
<evidence type="ECO:0000256" key="1">
    <source>
        <dbReference type="SAM" id="Phobius"/>
    </source>
</evidence>
<dbReference type="Proteomes" id="UP000253034">
    <property type="component" value="Unassembled WGS sequence"/>
</dbReference>
<dbReference type="OrthoDB" id="2081565at2"/>
<evidence type="ECO:0000313" key="2">
    <source>
        <dbReference type="EMBL" id="RCX20931.1"/>
    </source>
</evidence>
<reference evidence="2 3" key="1">
    <citation type="submission" date="2018-07" db="EMBL/GenBank/DDBJ databases">
        <title>Genomic Encyclopedia of Type Strains, Phase IV (KMG-IV): sequencing the most valuable type-strain genomes for metagenomic binning, comparative biology and taxonomic classification.</title>
        <authorList>
            <person name="Goeker M."/>
        </authorList>
    </citation>
    <scope>NUCLEOTIDE SEQUENCE [LARGE SCALE GENOMIC DNA]</scope>
    <source>
        <strain evidence="2 3">DSM 27016</strain>
    </source>
</reference>
<dbReference type="Pfam" id="PF18975">
    <property type="entry name" value="DUF5711"/>
    <property type="match status" value="1"/>
</dbReference>